<sequence length="730" mass="84915">MIKKILKIQSVGRFSSFASRNDDLSFKQTTLIFGYNTYGKSTLTAILRSLKEGNSSYINGRKSFGKTNPQEVEILYDDSSKNIFDSSWENKDIEIFDNDFILKNVFYGDSINEEQKSSLYGILIGDEVRKLKKNIDKAKLEQTGLDKEKKIIKSKVIGKGFTDFDFFISTKKEDGIDNQIKNTKNEIKQQENLSNLKELISKTPIKSNFYNFKEEFLKTLDVEVEKTVDRHIKENWKDITSSRDFLSDGLERLKKDGNCVFCGQGLSEVKDFINDLQSVFNEEYKKLKESIKNFGDGFINIDLEKIFLQFEKYGLDLKDGLDYKKLEDAKEKIDQIVKDKQSDLSKLIDFNENPDFIIFLEELGKLSKIFNNINSQLVETALKTNLLKDQLKKQEITKYRFLEEGVKIYNEYLKNEGFLKKKKEEILKLNEEITEKVNKIFKDNEEKINFFLTELGANFKLKNLSPKSHMGLANTHFCDFCFVVDNTHEVKISNKKRKGDPEPENEAHFKNTLSDSDKRLLAFAFYLAKLSNDTELSNKIIVLDDPFSSFDENRKEETIKLLKELKNDSGDEPKQKIILTHDKGFLCRLFTKLPKDSKVLKIHFSQTDGSSLELCDVENDFIKGDYFKDIEYIKNSIENSTDINEALKKARPCLEHILKRKYYFLLDSETLKKKSVGSYLDKIDEVCPVKDEILNDNWHEDMHDSHPIMILNEPAKIKKLERLLKLLEEI</sequence>
<dbReference type="EMBL" id="MFAE01000004">
    <property type="protein sequence ID" value="OGD67527.1"/>
    <property type="molecule type" value="Genomic_DNA"/>
</dbReference>
<protein>
    <recommendedName>
        <fullName evidence="1">Protein CR006 P-loop domain-containing protein</fullName>
    </recommendedName>
</protein>
<dbReference type="InterPro" id="IPR027417">
    <property type="entry name" value="P-loop_NTPase"/>
</dbReference>
<organism evidence="2 3">
    <name type="scientific">Candidatus Campbellbacteria bacterium RIFOXYC2_FULL_35_25</name>
    <dbReference type="NCBI Taxonomy" id="1797582"/>
    <lineage>
        <taxon>Bacteria</taxon>
        <taxon>Candidatus Campbelliibacteriota</taxon>
    </lineage>
</organism>
<name>A0A1F5EJE0_9BACT</name>
<comment type="caution">
    <text evidence="2">The sequence shown here is derived from an EMBL/GenBank/DDBJ whole genome shotgun (WGS) entry which is preliminary data.</text>
</comment>
<dbReference type="GO" id="GO:0000731">
    <property type="term" value="P:DNA synthesis involved in DNA repair"/>
    <property type="evidence" value="ECO:0007669"/>
    <property type="project" value="TreeGrafter"/>
</dbReference>
<dbReference type="GO" id="GO:0006302">
    <property type="term" value="P:double-strand break repair"/>
    <property type="evidence" value="ECO:0007669"/>
    <property type="project" value="TreeGrafter"/>
</dbReference>
<accession>A0A1F5EJE0</accession>
<proteinExistence type="predicted"/>
<evidence type="ECO:0000313" key="3">
    <source>
        <dbReference type="Proteomes" id="UP000179003"/>
    </source>
</evidence>
<dbReference type="Gene3D" id="3.40.50.300">
    <property type="entry name" value="P-loop containing nucleotide triphosphate hydrolases"/>
    <property type="match status" value="1"/>
</dbReference>
<evidence type="ECO:0000259" key="1">
    <source>
        <dbReference type="Pfam" id="PF13166"/>
    </source>
</evidence>
<dbReference type="SUPFAM" id="SSF52540">
    <property type="entry name" value="P-loop containing nucleoside triphosphate hydrolases"/>
    <property type="match status" value="1"/>
</dbReference>
<dbReference type="InterPro" id="IPR026866">
    <property type="entry name" value="CR006_AAA"/>
</dbReference>
<dbReference type="PANTHER" id="PTHR32182:SF22">
    <property type="entry name" value="ATP-DEPENDENT ENDONUCLEASE, OLD FAMILY-RELATED"/>
    <property type="match status" value="1"/>
</dbReference>
<reference evidence="2 3" key="1">
    <citation type="journal article" date="2016" name="Nat. Commun.">
        <title>Thousands of microbial genomes shed light on interconnected biogeochemical processes in an aquifer system.</title>
        <authorList>
            <person name="Anantharaman K."/>
            <person name="Brown C.T."/>
            <person name="Hug L.A."/>
            <person name="Sharon I."/>
            <person name="Castelle C.J."/>
            <person name="Probst A.J."/>
            <person name="Thomas B.C."/>
            <person name="Singh A."/>
            <person name="Wilkins M.J."/>
            <person name="Karaoz U."/>
            <person name="Brodie E.L."/>
            <person name="Williams K.H."/>
            <person name="Hubbard S.S."/>
            <person name="Banfield J.F."/>
        </authorList>
    </citation>
    <scope>NUCLEOTIDE SEQUENCE [LARGE SCALE GENOMIC DNA]</scope>
</reference>
<feature type="domain" description="Protein CR006 P-loop" evidence="1">
    <location>
        <begin position="14"/>
        <end position="586"/>
    </location>
</feature>
<dbReference type="PANTHER" id="PTHR32182">
    <property type="entry name" value="DNA REPLICATION AND REPAIR PROTEIN RECF"/>
    <property type="match status" value="1"/>
</dbReference>
<dbReference type="STRING" id="1797582.A2442_04150"/>
<gene>
    <name evidence="2" type="ORF">A2442_04150</name>
</gene>
<dbReference type="AlphaFoldDB" id="A0A1F5EJE0"/>
<dbReference type="Pfam" id="PF13166">
    <property type="entry name" value="AAA_13"/>
    <property type="match status" value="1"/>
</dbReference>
<evidence type="ECO:0000313" key="2">
    <source>
        <dbReference type="EMBL" id="OGD67527.1"/>
    </source>
</evidence>
<dbReference type="Proteomes" id="UP000179003">
    <property type="component" value="Unassembled WGS sequence"/>
</dbReference>